<dbReference type="Gene3D" id="3.90.700.10">
    <property type="entry name" value="Succinate dehydrogenase/fumarate reductase flavoprotein, catalytic domain"/>
    <property type="match status" value="1"/>
</dbReference>
<reference evidence="6 7" key="1">
    <citation type="submission" date="2019-03" db="EMBL/GenBank/DDBJ databases">
        <title>Freshwater and sediment microbial communities from various areas in North America, analyzing microbe dynamics in response to fracking.</title>
        <authorList>
            <person name="Lamendella R."/>
        </authorList>
    </citation>
    <scope>NUCLEOTIDE SEQUENCE [LARGE SCALE GENOMIC DNA]</scope>
    <source>
        <strain evidence="6 7">74A</strain>
    </source>
</reference>
<protein>
    <submittedName>
        <fullName evidence="6">Fumarate reductase flavoprotein subunit</fullName>
    </submittedName>
</protein>
<proteinExistence type="predicted"/>
<dbReference type="RefSeq" id="WP_133037927.1">
    <property type="nucleotide sequence ID" value="NZ_SLWF01000003.1"/>
</dbReference>
<dbReference type="Pfam" id="PF00890">
    <property type="entry name" value="FAD_binding_2"/>
    <property type="match status" value="1"/>
</dbReference>
<keyword evidence="3" id="KW-0274">FAD</keyword>
<accession>A0A4R2FMH0</accession>
<dbReference type="PANTHER" id="PTHR43400">
    <property type="entry name" value="FUMARATE REDUCTASE"/>
    <property type="match status" value="1"/>
</dbReference>
<dbReference type="SUPFAM" id="SSF51905">
    <property type="entry name" value="FAD/NAD(P)-binding domain"/>
    <property type="match status" value="1"/>
</dbReference>
<feature type="domain" description="FAD-dependent oxidoreductase 2 FAD-binding" evidence="5">
    <location>
        <begin position="31"/>
        <end position="479"/>
    </location>
</feature>
<evidence type="ECO:0000256" key="4">
    <source>
        <dbReference type="ARBA" id="ARBA00023002"/>
    </source>
</evidence>
<dbReference type="Proteomes" id="UP000294832">
    <property type="component" value="Unassembled WGS sequence"/>
</dbReference>
<name>A0A4R2FMH0_9GAMM</name>
<keyword evidence="7" id="KW-1185">Reference proteome</keyword>
<dbReference type="Gene3D" id="3.50.50.60">
    <property type="entry name" value="FAD/NAD(P)-binding domain"/>
    <property type="match status" value="1"/>
</dbReference>
<dbReference type="OrthoDB" id="9813348at2"/>
<dbReference type="GO" id="GO:0016491">
    <property type="term" value="F:oxidoreductase activity"/>
    <property type="evidence" value="ECO:0007669"/>
    <property type="project" value="UniProtKB-KW"/>
</dbReference>
<gene>
    <name evidence="6" type="ORF">EDC91_103172</name>
</gene>
<comment type="caution">
    <text evidence="6">The sequence shown here is derived from an EMBL/GenBank/DDBJ whole genome shotgun (WGS) entry which is preliminary data.</text>
</comment>
<keyword evidence="2" id="KW-0285">Flavoprotein</keyword>
<sequence length="508" mass="55323">MKATLNNVFALGILALACQTAYGKTIEYTTDIAVVGGGSVGLAAAVTGAEAGAKVIVVEKNPYLGGSSNFAEGLFAVESDYQRAKSYGLTRDQAYEHIMEYSHFKNDGAIEREFVDESADNLRWLNKHGVDFEVVQISPKEPETWHLIKNREHFVHGAALVTALQEHAEKDGVQFLMRTPANTLIYENGKVTGVKAKDHKGNDIVIHAKAVIIGTGGFGNSPEKIDKWTHFDGKDFKPTLPLNKTGDGIEMGREIGAAHEGETLMLHPGTDGKGIIPLGNIYTMTWQPANMWVNAHGNRFVDETVAFSFAHAGNAIGRQKGHYAWAIFDDAELQHAKNDGVDNGVGVLVPVMTKLKNIDTEIKNALAANSESFKSASSIEQLAKAIDVPVANLKHAYDSYNLAATTHYDEAFNKDRMWTRPLNHGRLYAVKLMPYHFTSVGGLRINTQMSVVNTDDNPIKGLYAGGNDVGGIYSDTYTLWASGHAFGFATYSGRKAAQNALEYIKTGK</sequence>
<evidence type="ECO:0000313" key="7">
    <source>
        <dbReference type="Proteomes" id="UP000294832"/>
    </source>
</evidence>
<evidence type="ECO:0000256" key="3">
    <source>
        <dbReference type="ARBA" id="ARBA00022827"/>
    </source>
</evidence>
<comment type="cofactor">
    <cofactor evidence="1">
        <name>FAD</name>
        <dbReference type="ChEBI" id="CHEBI:57692"/>
    </cofactor>
</comment>
<dbReference type="InterPro" id="IPR027477">
    <property type="entry name" value="Succ_DH/fumarate_Rdtase_cat_sf"/>
</dbReference>
<evidence type="ECO:0000259" key="5">
    <source>
        <dbReference type="Pfam" id="PF00890"/>
    </source>
</evidence>
<evidence type="ECO:0000313" key="6">
    <source>
        <dbReference type="EMBL" id="TCN88991.1"/>
    </source>
</evidence>
<dbReference type="InterPro" id="IPR036188">
    <property type="entry name" value="FAD/NAD-bd_sf"/>
</dbReference>
<dbReference type="SUPFAM" id="SSF56425">
    <property type="entry name" value="Succinate dehydrogenase/fumarate reductase flavoprotein, catalytic domain"/>
    <property type="match status" value="1"/>
</dbReference>
<dbReference type="EMBL" id="SLWF01000003">
    <property type="protein sequence ID" value="TCN88991.1"/>
    <property type="molecule type" value="Genomic_DNA"/>
</dbReference>
<dbReference type="InterPro" id="IPR003953">
    <property type="entry name" value="FAD-dep_OxRdtase_2_FAD-bd"/>
</dbReference>
<dbReference type="AlphaFoldDB" id="A0A4R2FMH0"/>
<organism evidence="6 7">
    <name type="scientific">Shewanella fodinae</name>
    <dbReference type="NCBI Taxonomy" id="552357"/>
    <lineage>
        <taxon>Bacteria</taxon>
        <taxon>Pseudomonadati</taxon>
        <taxon>Pseudomonadota</taxon>
        <taxon>Gammaproteobacteria</taxon>
        <taxon>Alteromonadales</taxon>
        <taxon>Shewanellaceae</taxon>
        <taxon>Shewanella</taxon>
    </lineage>
</organism>
<evidence type="ECO:0000256" key="2">
    <source>
        <dbReference type="ARBA" id="ARBA00022630"/>
    </source>
</evidence>
<dbReference type="PANTHER" id="PTHR43400:SF10">
    <property type="entry name" value="3-OXOSTEROID 1-DEHYDROGENASE"/>
    <property type="match status" value="1"/>
</dbReference>
<dbReference type="GO" id="GO:0008202">
    <property type="term" value="P:steroid metabolic process"/>
    <property type="evidence" value="ECO:0007669"/>
    <property type="project" value="UniProtKB-ARBA"/>
</dbReference>
<evidence type="ECO:0000256" key="1">
    <source>
        <dbReference type="ARBA" id="ARBA00001974"/>
    </source>
</evidence>
<dbReference type="InterPro" id="IPR050315">
    <property type="entry name" value="FAD-oxidoreductase_2"/>
</dbReference>
<keyword evidence="4" id="KW-0560">Oxidoreductase</keyword>
<dbReference type="PROSITE" id="PS51257">
    <property type="entry name" value="PROKAR_LIPOPROTEIN"/>
    <property type="match status" value="1"/>
</dbReference>